<proteinExistence type="predicted"/>
<protein>
    <recommendedName>
        <fullName evidence="2">LITAF domain-containing protein</fullName>
    </recommendedName>
</protein>
<dbReference type="InterPro" id="IPR006629">
    <property type="entry name" value="LITAF"/>
</dbReference>
<dbReference type="EMBL" id="JBDJPC010000001">
    <property type="protein sequence ID" value="KAL1516817.1"/>
    <property type="molecule type" value="Genomic_DNA"/>
</dbReference>
<name>A0ABD1FC28_HYPHA</name>
<gene>
    <name evidence="3" type="ORF">ABEB36_000670</name>
</gene>
<dbReference type="AlphaFoldDB" id="A0ABD1FC28"/>
<comment type="caution">
    <text evidence="3">The sequence shown here is derived from an EMBL/GenBank/DDBJ whole genome shotgun (WGS) entry which is preliminary data.</text>
</comment>
<feature type="domain" description="LITAF" evidence="2">
    <location>
        <begin position="31"/>
        <end position="84"/>
    </location>
</feature>
<dbReference type="Proteomes" id="UP001566132">
    <property type="component" value="Unassembled WGS sequence"/>
</dbReference>
<sequence>MKEQPPPYSTSPPPAGFNPPPPQHSGHPAPSHTVIVTTTATPISLGPDPARMTCPYCHANIVTSVESEANSKTHLFAILLCLFM</sequence>
<evidence type="ECO:0000259" key="2">
    <source>
        <dbReference type="PROSITE" id="PS51837"/>
    </source>
</evidence>
<reference evidence="3 4" key="1">
    <citation type="submission" date="2024-05" db="EMBL/GenBank/DDBJ databases">
        <title>Genetic variation in Jamaican populations of the coffee berry borer (Hypothenemus hampei).</title>
        <authorList>
            <person name="Errbii M."/>
            <person name="Myrie A."/>
        </authorList>
    </citation>
    <scope>NUCLEOTIDE SEQUENCE [LARGE SCALE GENOMIC DNA]</scope>
    <source>
        <strain evidence="3">JA-Hopewell-2020-01-JO</strain>
        <tissue evidence="3">Whole body</tissue>
    </source>
</reference>
<feature type="compositionally biased region" description="Pro residues" evidence="1">
    <location>
        <begin position="1"/>
        <end position="23"/>
    </location>
</feature>
<dbReference type="PROSITE" id="PS51837">
    <property type="entry name" value="LITAF"/>
    <property type="match status" value="1"/>
</dbReference>
<dbReference type="Pfam" id="PF10601">
    <property type="entry name" value="zf-LITAF-like"/>
    <property type="match status" value="1"/>
</dbReference>
<evidence type="ECO:0000313" key="3">
    <source>
        <dbReference type="EMBL" id="KAL1516817.1"/>
    </source>
</evidence>
<accession>A0ABD1FC28</accession>
<feature type="region of interest" description="Disordered" evidence="1">
    <location>
        <begin position="1"/>
        <end position="42"/>
    </location>
</feature>
<evidence type="ECO:0000313" key="4">
    <source>
        <dbReference type="Proteomes" id="UP001566132"/>
    </source>
</evidence>
<evidence type="ECO:0000256" key="1">
    <source>
        <dbReference type="SAM" id="MobiDB-lite"/>
    </source>
</evidence>
<organism evidence="3 4">
    <name type="scientific">Hypothenemus hampei</name>
    <name type="common">Coffee berry borer</name>
    <dbReference type="NCBI Taxonomy" id="57062"/>
    <lineage>
        <taxon>Eukaryota</taxon>
        <taxon>Metazoa</taxon>
        <taxon>Ecdysozoa</taxon>
        <taxon>Arthropoda</taxon>
        <taxon>Hexapoda</taxon>
        <taxon>Insecta</taxon>
        <taxon>Pterygota</taxon>
        <taxon>Neoptera</taxon>
        <taxon>Endopterygota</taxon>
        <taxon>Coleoptera</taxon>
        <taxon>Polyphaga</taxon>
        <taxon>Cucujiformia</taxon>
        <taxon>Curculionidae</taxon>
        <taxon>Scolytinae</taxon>
        <taxon>Hypothenemus</taxon>
    </lineage>
</organism>
<keyword evidence="4" id="KW-1185">Reference proteome</keyword>